<protein>
    <submittedName>
        <fullName evidence="2">Cell wall hydrolase</fullName>
    </submittedName>
</protein>
<sequence length="148" mass="16342">MMAYSARELLARIIKCEAGGEGENGMKAVASVVMNRVNVSDGEYLRLGQGDLRKIIFQPGQFDCVASVLGGMSNPQTIWSSPPEQIHYDIADWALSGNRLYTTGSSLWYFNPFAPGCPYEFPFNGSGTYQVSVAQHCFYNPTAKYFTT</sequence>
<gene>
    <name evidence="2" type="primary">cwlJ</name>
    <name evidence="2" type="ORF">Ctaglu_24260</name>
</gene>
<dbReference type="Proteomes" id="UP000287872">
    <property type="component" value="Unassembled WGS sequence"/>
</dbReference>
<evidence type="ECO:0000313" key="3">
    <source>
        <dbReference type="Proteomes" id="UP000287872"/>
    </source>
</evidence>
<keyword evidence="2" id="KW-0378">Hydrolase</keyword>
<proteinExistence type="predicted"/>
<comment type="caution">
    <text evidence="2">The sequence shown here is derived from an EMBL/GenBank/DDBJ whole genome shotgun (WGS) entry which is preliminary data.</text>
</comment>
<dbReference type="InterPro" id="IPR042047">
    <property type="entry name" value="SleB_dom1"/>
</dbReference>
<evidence type="ECO:0000259" key="1">
    <source>
        <dbReference type="Pfam" id="PF07486"/>
    </source>
</evidence>
<evidence type="ECO:0000313" key="2">
    <source>
        <dbReference type="EMBL" id="GCD10803.1"/>
    </source>
</evidence>
<reference evidence="2 3" key="1">
    <citation type="submission" date="2018-11" db="EMBL/GenBank/DDBJ databases">
        <title>Genome sequencing and assembly of Clostridium tagluense strain A121.</title>
        <authorList>
            <person name="Murakami T."/>
            <person name="Segawa T."/>
            <person name="Shcherbakova V.A."/>
            <person name="Mori H."/>
            <person name="Yoshimura Y."/>
        </authorList>
    </citation>
    <scope>NUCLEOTIDE SEQUENCE [LARGE SCALE GENOMIC DNA]</scope>
    <source>
        <strain evidence="2 3">A121</strain>
    </source>
</reference>
<feature type="domain" description="Cell wall hydrolase SleB" evidence="1">
    <location>
        <begin position="20"/>
        <end position="139"/>
    </location>
</feature>
<dbReference type="AlphaFoldDB" id="A0A401UMN9"/>
<dbReference type="InterPro" id="IPR011105">
    <property type="entry name" value="Cell_wall_hydrolase_SleB"/>
</dbReference>
<name>A0A401UMN9_9CLOT</name>
<keyword evidence="3" id="KW-1185">Reference proteome</keyword>
<dbReference type="EMBL" id="BHYK01000012">
    <property type="protein sequence ID" value="GCD10803.1"/>
    <property type="molecule type" value="Genomic_DNA"/>
</dbReference>
<organism evidence="2 3">
    <name type="scientific">Clostridium tagluense</name>
    <dbReference type="NCBI Taxonomy" id="360422"/>
    <lineage>
        <taxon>Bacteria</taxon>
        <taxon>Bacillati</taxon>
        <taxon>Bacillota</taxon>
        <taxon>Clostridia</taxon>
        <taxon>Eubacteriales</taxon>
        <taxon>Clostridiaceae</taxon>
        <taxon>Clostridium</taxon>
    </lineage>
</organism>
<accession>A0A401UMN9</accession>
<dbReference type="Gene3D" id="1.10.10.2520">
    <property type="entry name" value="Cell wall hydrolase SleB, domain 1"/>
    <property type="match status" value="1"/>
</dbReference>
<dbReference type="GO" id="GO:0016787">
    <property type="term" value="F:hydrolase activity"/>
    <property type="evidence" value="ECO:0007669"/>
    <property type="project" value="UniProtKB-KW"/>
</dbReference>
<dbReference type="Pfam" id="PF07486">
    <property type="entry name" value="Hydrolase_2"/>
    <property type="match status" value="1"/>
</dbReference>